<feature type="region of interest" description="Disordered" evidence="1">
    <location>
        <begin position="1"/>
        <end position="35"/>
    </location>
</feature>
<comment type="caution">
    <text evidence="2">The sequence shown here is derived from an EMBL/GenBank/DDBJ whole genome shotgun (WGS) entry which is preliminary data.</text>
</comment>
<evidence type="ECO:0000256" key="1">
    <source>
        <dbReference type="SAM" id="MobiDB-lite"/>
    </source>
</evidence>
<evidence type="ECO:0000313" key="2">
    <source>
        <dbReference type="EMBL" id="KAH0742861.1"/>
    </source>
</evidence>
<dbReference type="EMBL" id="JAIVGD010000023">
    <property type="protein sequence ID" value="KAH0742861.1"/>
    <property type="molecule type" value="Genomic_DNA"/>
</dbReference>
<organism evidence="2 3">
    <name type="scientific">Solanum tuberosum</name>
    <name type="common">Potato</name>
    <dbReference type="NCBI Taxonomy" id="4113"/>
    <lineage>
        <taxon>Eukaryota</taxon>
        <taxon>Viridiplantae</taxon>
        <taxon>Streptophyta</taxon>
        <taxon>Embryophyta</taxon>
        <taxon>Tracheophyta</taxon>
        <taxon>Spermatophyta</taxon>
        <taxon>Magnoliopsida</taxon>
        <taxon>eudicotyledons</taxon>
        <taxon>Gunneridae</taxon>
        <taxon>Pentapetalae</taxon>
        <taxon>asterids</taxon>
        <taxon>lamiids</taxon>
        <taxon>Solanales</taxon>
        <taxon>Solanaceae</taxon>
        <taxon>Solanoideae</taxon>
        <taxon>Solaneae</taxon>
        <taxon>Solanum</taxon>
    </lineage>
</organism>
<dbReference type="InterPro" id="IPR004252">
    <property type="entry name" value="Probable_transposase_24"/>
</dbReference>
<protein>
    <submittedName>
        <fullName evidence="2">Uncharacterized protein</fullName>
    </submittedName>
</protein>
<accession>A0ABQ7U947</accession>
<keyword evidence="3" id="KW-1185">Reference proteome</keyword>
<evidence type="ECO:0000313" key="3">
    <source>
        <dbReference type="Proteomes" id="UP000826656"/>
    </source>
</evidence>
<reference evidence="2 3" key="1">
    <citation type="journal article" date="2021" name="bioRxiv">
        <title>Chromosome-scale and haplotype-resolved genome assembly of a tetraploid potato cultivar.</title>
        <authorList>
            <person name="Sun H."/>
            <person name="Jiao W.-B."/>
            <person name="Krause K."/>
            <person name="Campoy J.A."/>
            <person name="Goel M."/>
            <person name="Folz-Donahue K."/>
            <person name="Kukat C."/>
            <person name="Huettel B."/>
            <person name="Schneeberger K."/>
        </authorList>
    </citation>
    <scope>NUCLEOTIDE SEQUENCE [LARGE SCALE GENOMIC DNA]</scope>
    <source>
        <strain evidence="2">SolTubOtavaFocal</strain>
        <tissue evidence="2">Leaves</tissue>
    </source>
</reference>
<dbReference type="Pfam" id="PF03004">
    <property type="entry name" value="Transposase_24"/>
    <property type="match status" value="1"/>
</dbReference>
<proteinExistence type="predicted"/>
<feature type="region of interest" description="Disordered" evidence="1">
    <location>
        <begin position="235"/>
        <end position="269"/>
    </location>
</feature>
<dbReference type="PANTHER" id="PTHR33499:SF27">
    <property type="entry name" value="TRANSPOSASE TNP1_EN_SPM-LIKE DOMAIN-CONTAINING PROTEIN"/>
    <property type="match status" value="1"/>
</dbReference>
<sequence length="438" mass="49765">MIGMGRGRSGKGRGRGNIEGRANNPSLMPTFNQSSLPHSCPITIREPGQRTSVDSQLSMNVEDSMHPSSMNVNNGGASCSITKKRGRGSYKSMKVDMKTKYGGKIIVDIPDDIDRAVGEGARDIVNSCGLVVRTTVSFLDGDWPTIFAKHGHTMWLKVKDKFEVGRGRQESVLQAFAISTTQRLFRAWKTRLHKEYLLYNTDEERLSHRPESVSPMDWEYLVSYFGSTKFKSVSAKNKSNREKQTTKHSCGSKSFAEVEESTKDPQTGKKATADIVWELQHTRKNDKGELLWSDPQSQEVHGRIQALVTDQQQLEENANPMTGDEILATVLGERTGYVRGKGYGKRPPRKNHMQQADVEASVSSAMTNVRQEMQAEMDHKLQEEREKIREEMDRIFQEQMREEVDKRIKEQMADIMSRMQQEKDFLRIPVGAHYMLSR</sequence>
<gene>
    <name evidence="2" type="ORF">KY290_030854</name>
</gene>
<dbReference type="PANTHER" id="PTHR33499">
    <property type="entry name" value="OS12G0282400 PROTEIN-RELATED"/>
    <property type="match status" value="1"/>
</dbReference>
<dbReference type="Proteomes" id="UP000826656">
    <property type="component" value="Unassembled WGS sequence"/>
</dbReference>
<name>A0ABQ7U947_SOLTU</name>
<feature type="region of interest" description="Disordered" evidence="1">
    <location>
        <begin position="65"/>
        <end position="84"/>
    </location>
</feature>
<feature type="compositionally biased region" description="Polar residues" evidence="1">
    <location>
        <begin position="23"/>
        <end position="35"/>
    </location>
</feature>
<feature type="compositionally biased region" description="Polar residues" evidence="1">
    <location>
        <begin position="65"/>
        <end position="81"/>
    </location>
</feature>